<reference evidence="1 2" key="1">
    <citation type="submission" date="2006-10" db="EMBL/GenBank/DDBJ databases">
        <authorList>
            <person name="Fleischmann R.D."/>
            <person name="Dodson R.J."/>
            <person name="Haft D.H."/>
            <person name="Merkel J.S."/>
            <person name="Nelson W.C."/>
            <person name="Fraser C.M."/>
        </authorList>
    </citation>
    <scope>NUCLEOTIDE SEQUENCE [LARGE SCALE GENOMIC DNA]</scope>
    <source>
        <strain evidence="1 2">104</strain>
    </source>
</reference>
<gene>
    <name evidence="1" type="ordered locus">MAV_4135</name>
</gene>
<protein>
    <submittedName>
        <fullName evidence="1">Uncharacterized protein</fullName>
    </submittedName>
</protein>
<dbReference type="Proteomes" id="UP000001574">
    <property type="component" value="Chromosome"/>
</dbReference>
<dbReference type="HOGENOM" id="CLU_1000468_0_0_11"/>
<dbReference type="EMBL" id="CP000479">
    <property type="protein sequence ID" value="ABK69012.1"/>
    <property type="molecule type" value="Genomic_DNA"/>
</dbReference>
<evidence type="ECO:0000313" key="2">
    <source>
        <dbReference type="Proteomes" id="UP000001574"/>
    </source>
</evidence>
<sequence length="236" mass="27479">MANWQRLNDYEIDDTEEVAAGEVFDGLIPKEVATYYDSFVRNGATVRDSDALERLMRQPMSDILEQVQWFKRDDVLELSAEGTLLIARHACAANPVPILDRITAEEAEIREHCKRGREYKALDGSGKDTSPPEREYELYRKHYRPVHELLRGWCGHRSVTFCERLTAADAEVRRLNILLAEVIDELRQHNAIHAEGYEREHNDERIRPETVRPVVDRPLAPWEIPAREVRVRAPRW</sequence>
<name>A0A0H3A1Q9_MYCA1</name>
<dbReference type="KEGG" id="mav:MAV_4135"/>
<dbReference type="AlphaFoldDB" id="A0A0H3A1Q9"/>
<accession>A0A0H3A1Q9</accession>
<proteinExistence type="predicted"/>
<evidence type="ECO:0000313" key="1">
    <source>
        <dbReference type="EMBL" id="ABK69012.1"/>
    </source>
</evidence>
<organism evidence="1 2">
    <name type="scientific">Mycobacterium avium (strain 104)</name>
    <dbReference type="NCBI Taxonomy" id="243243"/>
    <lineage>
        <taxon>Bacteria</taxon>
        <taxon>Bacillati</taxon>
        <taxon>Actinomycetota</taxon>
        <taxon>Actinomycetes</taxon>
        <taxon>Mycobacteriales</taxon>
        <taxon>Mycobacteriaceae</taxon>
        <taxon>Mycobacterium</taxon>
        <taxon>Mycobacterium avium complex (MAC)</taxon>
    </lineage>
</organism>